<dbReference type="Gene3D" id="3.40.50.720">
    <property type="entry name" value="NAD(P)-binding Rossmann-like Domain"/>
    <property type="match status" value="1"/>
</dbReference>
<keyword evidence="1" id="KW-0560">Oxidoreductase</keyword>
<protein>
    <recommendedName>
        <fullName evidence="2">Gfo/Idh/MocA-like oxidoreductase N-terminal domain-containing protein</fullName>
    </recommendedName>
</protein>
<accession>X1A7A4</accession>
<name>X1A7A4_9ZZZZ</name>
<gene>
    <name evidence="3" type="ORF">S01H4_35301</name>
</gene>
<dbReference type="InterPro" id="IPR000683">
    <property type="entry name" value="Gfo/Idh/MocA-like_OxRdtase_N"/>
</dbReference>
<reference evidence="3" key="1">
    <citation type="journal article" date="2014" name="Front. Microbiol.">
        <title>High frequency of phylogenetically diverse reductive dehalogenase-homologous genes in deep subseafloor sedimentary metagenomes.</title>
        <authorList>
            <person name="Kawai M."/>
            <person name="Futagami T."/>
            <person name="Toyoda A."/>
            <person name="Takaki Y."/>
            <person name="Nishi S."/>
            <person name="Hori S."/>
            <person name="Arai W."/>
            <person name="Tsubouchi T."/>
            <person name="Morono Y."/>
            <person name="Uchiyama I."/>
            <person name="Ito T."/>
            <person name="Fujiyama A."/>
            <person name="Inagaki F."/>
            <person name="Takami H."/>
        </authorList>
    </citation>
    <scope>NUCLEOTIDE SEQUENCE</scope>
    <source>
        <strain evidence="3">Expedition CK06-06</strain>
    </source>
</reference>
<dbReference type="InterPro" id="IPR036291">
    <property type="entry name" value="NAD(P)-bd_dom_sf"/>
</dbReference>
<dbReference type="EMBL" id="BART01018752">
    <property type="protein sequence ID" value="GAG77619.1"/>
    <property type="molecule type" value="Genomic_DNA"/>
</dbReference>
<dbReference type="Pfam" id="PF01408">
    <property type="entry name" value="GFO_IDH_MocA"/>
    <property type="match status" value="1"/>
</dbReference>
<evidence type="ECO:0000259" key="2">
    <source>
        <dbReference type="Pfam" id="PF01408"/>
    </source>
</evidence>
<dbReference type="InterPro" id="IPR050463">
    <property type="entry name" value="Gfo/Idh/MocA_oxidrdct_glycsds"/>
</dbReference>
<dbReference type="GO" id="GO:0000166">
    <property type="term" value="F:nucleotide binding"/>
    <property type="evidence" value="ECO:0007669"/>
    <property type="project" value="InterPro"/>
</dbReference>
<feature type="domain" description="Gfo/Idh/MocA-like oxidoreductase N-terminal" evidence="2">
    <location>
        <begin position="4"/>
        <end position="120"/>
    </location>
</feature>
<sequence>MSKVKVAIVGLGFGKEFIPIYQKYSDSELVAICQRNEEKLNKIGDQFGIENRFTNWDDLLKLDIIDAVHIVTPILDHAKMAIAVLESGKHCASTVPMGTTIDELKNIIRAKKKAKKVYMMMETAVYTREFLYVKELVNNGKIGRIQLNYLHIPAA</sequence>
<proteinExistence type="predicted"/>
<dbReference type="SUPFAM" id="SSF51735">
    <property type="entry name" value="NAD(P)-binding Rossmann-fold domains"/>
    <property type="match status" value="1"/>
</dbReference>
<dbReference type="PANTHER" id="PTHR43818">
    <property type="entry name" value="BCDNA.GH03377"/>
    <property type="match status" value="1"/>
</dbReference>
<organism evidence="3">
    <name type="scientific">marine sediment metagenome</name>
    <dbReference type="NCBI Taxonomy" id="412755"/>
    <lineage>
        <taxon>unclassified sequences</taxon>
        <taxon>metagenomes</taxon>
        <taxon>ecological metagenomes</taxon>
    </lineage>
</organism>
<evidence type="ECO:0000313" key="3">
    <source>
        <dbReference type="EMBL" id="GAG77619.1"/>
    </source>
</evidence>
<feature type="non-terminal residue" evidence="3">
    <location>
        <position position="155"/>
    </location>
</feature>
<dbReference type="PANTHER" id="PTHR43818:SF11">
    <property type="entry name" value="BCDNA.GH03377"/>
    <property type="match status" value="1"/>
</dbReference>
<evidence type="ECO:0000256" key="1">
    <source>
        <dbReference type="ARBA" id="ARBA00023002"/>
    </source>
</evidence>
<comment type="caution">
    <text evidence="3">The sequence shown here is derived from an EMBL/GenBank/DDBJ whole genome shotgun (WGS) entry which is preliminary data.</text>
</comment>
<dbReference type="AlphaFoldDB" id="X1A7A4"/>
<dbReference type="GO" id="GO:0016491">
    <property type="term" value="F:oxidoreductase activity"/>
    <property type="evidence" value="ECO:0007669"/>
    <property type="project" value="UniProtKB-KW"/>
</dbReference>